<evidence type="ECO:0000313" key="2">
    <source>
        <dbReference type="EMBL" id="QDU96894.1"/>
    </source>
</evidence>
<name>A0A518DYI8_9BACT</name>
<protein>
    <submittedName>
        <fullName evidence="2">Uncharacterized protein</fullName>
    </submittedName>
</protein>
<reference evidence="2 3" key="1">
    <citation type="submission" date="2019-02" db="EMBL/GenBank/DDBJ databases">
        <title>Deep-cultivation of Planctomycetes and their phenomic and genomic characterization uncovers novel biology.</title>
        <authorList>
            <person name="Wiegand S."/>
            <person name="Jogler M."/>
            <person name="Boedeker C."/>
            <person name="Pinto D."/>
            <person name="Vollmers J."/>
            <person name="Rivas-Marin E."/>
            <person name="Kohn T."/>
            <person name="Peeters S.H."/>
            <person name="Heuer A."/>
            <person name="Rast P."/>
            <person name="Oberbeckmann S."/>
            <person name="Bunk B."/>
            <person name="Jeske O."/>
            <person name="Meyerdierks A."/>
            <person name="Storesund J.E."/>
            <person name="Kallscheuer N."/>
            <person name="Luecker S."/>
            <person name="Lage O.M."/>
            <person name="Pohl T."/>
            <person name="Merkel B.J."/>
            <person name="Hornburger P."/>
            <person name="Mueller R.-W."/>
            <person name="Bruemmer F."/>
            <person name="Labrenz M."/>
            <person name="Spormann A.M."/>
            <person name="Op den Camp H."/>
            <person name="Overmann J."/>
            <person name="Amann R."/>
            <person name="Jetten M.S.M."/>
            <person name="Mascher T."/>
            <person name="Medema M.H."/>
            <person name="Devos D.P."/>
            <person name="Kaster A.-K."/>
            <person name="Ovreas L."/>
            <person name="Rohde M."/>
            <person name="Galperin M.Y."/>
            <person name="Jogler C."/>
        </authorList>
    </citation>
    <scope>NUCLEOTIDE SEQUENCE [LARGE SCALE GENOMIC DNA]</scope>
    <source>
        <strain evidence="2 3">Pla85_3_4</strain>
    </source>
</reference>
<dbReference type="AlphaFoldDB" id="A0A518DYI8"/>
<keyword evidence="1" id="KW-0175">Coiled coil</keyword>
<dbReference type="Proteomes" id="UP000317648">
    <property type="component" value="Chromosome"/>
</dbReference>
<gene>
    <name evidence="2" type="ORF">Pla8534_47160</name>
</gene>
<dbReference type="EMBL" id="CP036433">
    <property type="protein sequence ID" value="QDU96894.1"/>
    <property type="molecule type" value="Genomic_DNA"/>
</dbReference>
<accession>A0A518DYI8</accession>
<dbReference type="RefSeq" id="WP_145055588.1">
    <property type="nucleotide sequence ID" value="NZ_CP036433.1"/>
</dbReference>
<evidence type="ECO:0000256" key="1">
    <source>
        <dbReference type="SAM" id="Coils"/>
    </source>
</evidence>
<dbReference type="OrthoDB" id="251009at2"/>
<sequence length="275" mass="32218">MLSREEYIEQAYFFRMLSERLPENIPLQDLLGALSDEVLATTKLPLAIRFLLTELNHGGSMAPAMRRLPHYFTAYQAYLVDEAESERGRFDMRTAVAILQREAEYRTASPSRPGMFFYQFESICRNRLKYGPGLLAISQDPFYDEAWRGWILEVRKNIGILELPDMVYVNSENYRTRHADDPEEENPRQLLFGDGEGRIAVANRKKDPLFFFAALQRHLNYPAPPRPKPRDETKELIPQLIRRLERLETRLKMVEDENRDGAINLDHLMRRPDDK</sequence>
<organism evidence="2 3">
    <name type="scientific">Lignipirellula cremea</name>
    <dbReference type="NCBI Taxonomy" id="2528010"/>
    <lineage>
        <taxon>Bacteria</taxon>
        <taxon>Pseudomonadati</taxon>
        <taxon>Planctomycetota</taxon>
        <taxon>Planctomycetia</taxon>
        <taxon>Pirellulales</taxon>
        <taxon>Pirellulaceae</taxon>
        <taxon>Lignipirellula</taxon>
    </lineage>
</organism>
<keyword evidence="3" id="KW-1185">Reference proteome</keyword>
<dbReference type="KEGG" id="lcre:Pla8534_47160"/>
<feature type="coiled-coil region" evidence="1">
    <location>
        <begin position="230"/>
        <end position="264"/>
    </location>
</feature>
<evidence type="ECO:0000313" key="3">
    <source>
        <dbReference type="Proteomes" id="UP000317648"/>
    </source>
</evidence>
<proteinExistence type="predicted"/>